<dbReference type="OMA" id="MECECGI"/>
<organism evidence="3 4">
    <name type="scientific">Ceratopteris richardii</name>
    <name type="common">Triangle waterfern</name>
    <dbReference type="NCBI Taxonomy" id="49495"/>
    <lineage>
        <taxon>Eukaryota</taxon>
        <taxon>Viridiplantae</taxon>
        <taxon>Streptophyta</taxon>
        <taxon>Embryophyta</taxon>
        <taxon>Tracheophyta</taxon>
        <taxon>Polypodiopsida</taxon>
        <taxon>Polypodiidae</taxon>
        <taxon>Polypodiales</taxon>
        <taxon>Pteridineae</taxon>
        <taxon>Pteridaceae</taxon>
        <taxon>Parkerioideae</taxon>
        <taxon>Ceratopteris</taxon>
    </lineage>
</organism>
<keyword evidence="4" id="KW-1185">Reference proteome</keyword>
<comment type="caution">
    <text evidence="3">The sequence shown here is derived from an EMBL/GenBank/DDBJ whole genome shotgun (WGS) entry which is preliminary data.</text>
</comment>
<keyword evidence="2" id="KW-0812">Transmembrane</keyword>
<dbReference type="PANTHER" id="PTHR37244:SF1">
    <property type="entry name" value="NADP-SPECIFIC GLUTAMATE DEHYDROGENASE"/>
    <property type="match status" value="1"/>
</dbReference>
<evidence type="ECO:0000256" key="2">
    <source>
        <dbReference type="SAM" id="Phobius"/>
    </source>
</evidence>
<evidence type="ECO:0000256" key="1">
    <source>
        <dbReference type="SAM" id="MobiDB-lite"/>
    </source>
</evidence>
<dbReference type="EMBL" id="CM035427">
    <property type="protein sequence ID" value="KAH7306497.1"/>
    <property type="molecule type" value="Genomic_DNA"/>
</dbReference>
<name>A0A8T2S4Y4_CERRI</name>
<evidence type="ECO:0000313" key="4">
    <source>
        <dbReference type="Proteomes" id="UP000825935"/>
    </source>
</evidence>
<feature type="transmembrane region" description="Helical" evidence="2">
    <location>
        <begin position="293"/>
        <end position="313"/>
    </location>
</feature>
<dbReference type="PANTHER" id="PTHR37244">
    <property type="entry name" value="NADP-SPECIFIC GLUTAMATE DEHYDROGENASE"/>
    <property type="match status" value="1"/>
</dbReference>
<gene>
    <name evidence="3" type="ORF">KP509_22G015700</name>
</gene>
<dbReference type="OrthoDB" id="2016101at2759"/>
<keyword evidence="2" id="KW-0472">Membrane</keyword>
<protein>
    <submittedName>
        <fullName evidence="3">Uncharacterized protein</fullName>
    </submittedName>
</protein>
<proteinExistence type="predicted"/>
<reference evidence="3" key="1">
    <citation type="submission" date="2021-08" db="EMBL/GenBank/DDBJ databases">
        <title>WGS assembly of Ceratopteris richardii.</title>
        <authorList>
            <person name="Marchant D.B."/>
            <person name="Chen G."/>
            <person name="Jenkins J."/>
            <person name="Shu S."/>
            <person name="Leebens-Mack J."/>
            <person name="Grimwood J."/>
            <person name="Schmutz J."/>
            <person name="Soltis P."/>
            <person name="Soltis D."/>
            <person name="Chen Z.-H."/>
        </authorList>
    </citation>
    <scope>NUCLEOTIDE SEQUENCE</scope>
    <source>
        <strain evidence="3">Whitten #5841</strain>
        <tissue evidence="3">Leaf</tissue>
    </source>
</reference>
<accession>A0A8T2S4Y4</accession>
<feature type="region of interest" description="Disordered" evidence="1">
    <location>
        <begin position="1"/>
        <end position="28"/>
    </location>
</feature>
<sequence>MEDPTEFDSFFSQQEEPDSPTFCNGETSPRPFAASPKHLSCHSSSAKEVQPACFDVRVFYVRASSCMSDEAPDTLLIVYPPRGTDALLEVNRGRISPSERACFVMRRDRADAGAAEATYVSTNILRTSGDLPFEIYDKDDLIIHGKLGRADTTSEHESNEFDATYRTRNKELGWQMECECGIVSHSCFFLKGRMDFSTVNPTMEVYVAGQSSGLPLALTTTIHLSVRRKALRQSSLDAIPEMEESHPNQILSGQVAEDAFYAKIGSFYQPMNEVYLGESEEGELSWFNAGVRVGVGIGLGLCLGVGIGVGLLVRPLKKRLF</sequence>
<dbReference type="Proteomes" id="UP000825935">
    <property type="component" value="Chromosome 22"/>
</dbReference>
<dbReference type="AlphaFoldDB" id="A0A8T2S4Y4"/>
<keyword evidence="2" id="KW-1133">Transmembrane helix</keyword>
<evidence type="ECO:0000313" key="3">
    <source>
        <dbReference type="EMBL" id="KAH7306497.1"/>
    </source>
</evidence>